<reference evidence="1 2" key="1">
    <citation type="submission" date="2019-07" db="EMBL/GenBank/DDBJ databases">
        <authorList>
            <person name="Park M."/>
        </authorList>
    </citation>
    <scope>NUCLEOTIDE SEQUENCE [LARGE SCALE GENOMIC DNA]</scope>
    <source>
        <strain evidence="1 2">KCTC32445</strain>
    </source>
</reference>
<dbReference type="Proteomes" id="UP000320160">
    <property type="component" value="Unassembled WGS sequence"/>
</dbReference>
<name>A0A553W9F4_9SPHN</name>
<comment type="caution">
    <text evidence="1">The sequence shown here is derived from an EMBL/GenBank/DDBJ whole genome shotgun (WGS) entry which is preliminary data.</text>
</comment>
<dbReference type="InterPro" id="IPR036388">
    <property type="entry name" value="WH-like_DNA-bd_sf"/>
</dbReference>
<dbReference type="OrthoDB" id="7351634at2"/>
<dbReference type="RefSeq" id="WP_143776504.1">
    <property type="nucleotide sequence ID" value="NZ_VKKU01000002.1"/>
</dbReference>
<keyword evidence="2" id="KW-1185">Reference proteome</keyword>
<dbReference type="AlphaFoldDB" id="A0A553W9F4"/>
<organism evidence="1 2">
    <name type="scientific">Sphingorhabdus contaminans</name>
    <dbReference type="NCBI Taxonomy" id="1343899"/>
    <lineage>
        <taxon>Bacteria</taxon>
        <taxon>Pseudomonadati</taxon>
        <taxon>Pseudomonadota</taxon>
        <taxon>Alphaproteobacteria</taxon>
        <taxon>Sphingomonadales</taxon>
        <taxon>Sphingomonadaceae</taxon>
        <taxon>Sphingorhabdus</taxon>
    </lineage>
</organism>
<evidence type="ECO:0000313" key="1">
    <source>
        <dbReference type="EMBL" id="TSB01311.1"/>
    </source>
</evidence>
<dbReference type="Pfam" id="PF13730">
    <property type="entry name" value="HTH_36"/>
    <property type="match status" value="1"/>
</dbReference>
<evidence type="ECO:0000313" key="2">
    <source>
        <dbReference type="Proteomes" id="UP000320160"/>
    </source>
</evidence>
<protein>
    <submittedName>
        <fullName evidence="1">Helix-turn-helix domain-containing protein</fullName>
    </submittedName>
</protein>
<dbReference type="Gene3D" id="1.10.10.10">
    <property type="entry name" value="Winged helix-like DNA-binding domain superfamily/Winged helix DNA-binding domain"/>
    <property type="match status" value="1"/>
</dbReference>
<sequence length="152" mass="16882">MAKINQSTQKKWGDGVAKGGFTILPNHLIAYNQFVDEASQISPTEFVILCQILFHWWGESQMPFPSKQTLALRSGISSRQVQRTLLSLENKGIITRVARYGANNRGRLSNVYDLSALVEKVSRIAKANPSLYERGPETIKAPAENGSFDVSD</sequence>
<gene>
    <name evidence="1" type="ORF">FOM92_08830</name>
</gene>
<proteinExistence type="predicted"/>
<dbReference type="EMBL" id="VKKU01000002">
    <property type="protein sequence ID" value="TSB01311.1"/>
    <property type="molecule type" value="Genomic_DNA"/>
</dbReference>
<accession>A0A553W9F4</accession>